<accession>A0A3G8YGR6</accession>
<dbReference type="InterPro" id="IPR013783">
    <property type="entry name" value="Ig-like_fold"/>
</dbReference>
<dbReference type="SUPFAM" id="SSF49354">
    <property type="entry name" value="PapD-like"/>
    <property type="match status" value="1"/>
</dbReference>
<organism evidence="2 3">
    <name type="scientific">Deinococcus psychrotolerans</name>
    <dbReference type="NCBI Taxonomy" id="2489213"/>
    <lineage>
        <taxon>Bacteria</taxon>
        <taxon>Thermotogati</taxon>
        <taxon>Deinococcota</taxon>
        <taxon>Deinococci</taxon>
        <taxon>Deinococcales</taxon>
        <taxon>Deinococcaceae</taxon>
        <taxon>Deinococcus</taxon>
    </lineage>
</organism>
<dbReference type="RefSeq" id="WP_124873490.1">
    <property type="nucleotide sequence ID" value="NZ_CP034184.1"/>
</dbReference>
<sequence>MPVRRFLFASLLSLLTQAAAATLSITPVTLEINPQRQLMAVTTLTNQGTTPIEFNAALMRWTQQDGQDVTVPTRDAAVNPVRFTIAPGRSQVVRIGLRTRPSALQVTYRLLLRQIAQSAPAPTPGTDQVQAAIVPTYVFSLPLFVTQPSAQENVKASLERTAGGLTLVLNNTGTAHATYRNMTTLLNSEALNLGSVYVLPGSTMRVSLPPTLSTAKTLVIHSTDRAQQDHIETLDVPTP</sequence>
<reference evidence="2 3" key="1">
    <citation type="submission" date="2018-11" db="EMBL/GenBank/DDBJ databases">
        <title>Deinococcus shelandsis sp. nov., isolated from South Shetland Islands soil of Antarctica.</title>
        <authorList>
            <person name="Tian J."/>
        </authorList>
    </citation>
    <scope>NUCLEOTIDE SEQUENCE [LARGE SCALE GENOMIC DNA]</scope>
    <source>
        <strain evidence="2 3">S14-83T</strain>
    </source>
</reference>
<dbReference type="PANTHER" id="PTHR30251">
    <property type="entry name" value="PILUS ASSEMBLY CHAPERONE"/>
    <property type="match status" value="1"/>
</dbReference>
<protein>
    <submittedName>
        <fullName evidence="2">Molecular chaperone</fullName>
    </submittedName>
</protein>
<dbReference type="AlphaFoldDB" id="A0A3G8YGR6"/>
<dbReference type="PANTHER" id="PTHR30251:SF4">
    <property type="entry name" value="SLR1668 PROTEIN"/>
    <property type="match status" value="1"/>
</dbReference>
<dbReference type="Gene3D" id="2.60.40.10">
    <property type="entry name" value="Immunoglobulins"/>
    <property type="match status" value="1"/>
</dbReference>
<dbReference type="OrthoDB" id="65700at2"/>
<dbReference type="GO" id="GO:0071555">
    <property type="term" value="P:cell wall organization"/>
    <property type="evidence" value="ECO:0007669"/>
    <property type="project" value="InterPro"/>
</dbReference>
<dbReference type="GO" id="GO:0030288">
    <property type="term" value="C:outer membrane-bounded periplasmic space"/>
    <property type="evidence" value="ECO:0007669"/>
    <property type="project" value="InterPro"/>
</dbReference>
<gene>
    <name evidence="2" type="ORF">EHF33_14615</name>
</gene>
<keyword evidence="3" id="KW-1185">Reference proteome</keyword>
<feature type="chain" id="PRO_5018157246" evidence="1">
    <location>
        <begin position="21"/>
        <end position="239"/>
    </location>
</feature>
<dbReference type="EMBL" id="CP034184">
    <property type="protein sequence ID" value="AZI44135.1"/>
    <property type="molecule type" value="Genomic_DNA"/>
</dbReference>
<evidence type="ECO:0000313" key="3">
    <source>
        <dbReference type="Proteomes" id="UP000276417"/>
    </source>
</evidence>
<proteinExistence type="predicted"/>
<dbReference type="KEGG" id="dph:EHF33_14615"/>
<keyword evidence="1" id="KW-0732">Signal</keyword>
<dbReference type="InterPro" id="IPR008962">
    <property type="entry name" value="PapD-like_sf"/>
</dbReference>
<evidence type="ECO:0000256" key="1">
    <source>
        <dbReference type="SAM" id="SignalP"/>
    </source>
</evidence>
<dbReference type="InterPro" id="IPR050643">
    <property type="entry name" value="Periplasmic_pilus_chap"/>
</dbReference>
<dbReference type="Proteomes" id="UP000276417">
    <property type="component" value="Chromosome 2"/>
</dbReference>
<evidence type="ECO:0000313" key="2">
    <source>
        <dbReference type="EMBL" id="AZI44135.1"/>
    </source>
</evidence>
<feature type="signal peptide" evidence="1">
    <location>
        <begin position="1"/>
        <end position="20"/>
    </location>
</feature>
<name>A0A3G8YGR6_9DEIO</name>